<dbReference type="HOGENOM" id="CLU_2966044_0_0_10"/>
<keyword evidence="2" id="KW-1185">Reference proteome</keyword>
<reference evidence="1 2" key="1">
    <citation type="submission" date="2012-02" db="EMBL/GenBank/DDBJ databases">
        <title>The Genome Sequence of Bacteroides dorei CL02T12C06.</title>
        <authorList>
            <consortium name="The Broad Institute Genome Sequencing Platform"/>
            <person name="Earl A."/>
            <person name="Ward D."/>
            <person name="Feldgarden M."/>
            <person name="Gevers D."/>
            <person name="Zitomersky N.L."/>
            <person name="Coyne M.J."/>
            <person name="Comstock L.E."/>
            <person name="Young S.K."/>
            <person name="Zeng Q."/>
            <person name="Gargeya S."/>
            <person name="Fitzgerald M."/>
            <person name="Haas B."/>
            <person name="Abouelleil A."/>
            <person name="Alvarado L."/>
            <person name="Arachchi H.M."/>
            <person name="Berlin A."/>
            <person name="Chapman S.B."/>
            <person name="Gearin G."/>
            <person name="Goldberg J."/>
            <person name="Griggs A."/>
            <person name="Gujja S."/>
            <person name="Hansen M."/>
            <person name="Heiman D."/>
            <person name="Howarth C."/>
            <person name="Larimer J."/>
            <person name="Lui A."/>
            <person name="MacDonald P.J.P."/>
            <person name="McCowen C."/>
            <person name="Montmayeur A."/>
            <person name="Murphy C."/>
            <person name="Neiman D."/>
            <person name="Pearson M."/>
            <person name="Priest M."/>
            <person name="Roberts A."/>
            <person name="Saif S."/>
            <person name="Shea T."/>
            <person name="Sisk P."/>
            <person name="Stolte C."/>
            <person name="Sykes S."/>
            <person name="Wortman J."/>
            <person name="Nusbaum C."/>
            <person name="Birren B."/>
        </authorList>
    </citation>
    <scope>NUCLEOTIDE SEQUENCE [LARGE SCALE GENOMIC DNA]</scope>
    <source>
        <strain evidence="1 2">CL02T12C06</strain>
    </source>
</reference>
<dbReference type="AlphaFoldDB" id="I9R3Z1"/>
<feature type="non-terminal residue" evidence="1">
    <location>
        <position position="1"/>
    </location>
</feature>
<dbReference type="PATRIC" id="fig|997876.3.peg.1360"/>
<organism evidence="1 2">
    <name type="scientific">Phocaeicola dorei CL02T12C06</name>
    <dbReference type="NCBI Taxonomy" id="997876"/>
    <lineage>
        <taxon>Bacteria</taxon>
        <taxon>Pseudomonadati</taxon>
        <taxon>Bacteroidota</taxon>
        <taxon>Bacteroidia</taxon>
        <taxon>Bacteroidales</taxon>
        <taxon>Bacteroidaceae</taxon>
        <taxon>Phocaeicola</taxon>
    </lineage>
</organism>
<protein>
    <submittedName>
        <fullName evidence="1">Uncharacterized protein</fullName>
    </submittedName>
</protein>
<dbReference type="Proteomes" id="UP000005974">
    <property type="component" value="Unassembled WGS sequence"/>
</dbReference>
<proteinExistence type="predicted"/>
<evidence type="ECO:0000313" key="2">
    <source>
        <dbReference type="Proteomes" id="UP000005974"/>
    </source>
</evidence>
<gene>
    <name evidence="1" type="ORF">HMPREF1064_01317</name>
</gene>
<evidence type="ECO:0000313" key="1">
    <source>
        <dbReference type="EMBL" id="EIY37071.1"/>
    </source>
</evidence>
<sequence length="58" mass="6532">YWIRNVSGGDVTIAGTNLVGWNSGEVSTSIGLAKSKAAAMYYDKVNNRWFMNWIDCWN</sequence>
<comment type="caution">
    <text evidence="1">The sequence shown here is derived from an EMBL/GenBank/DDBJ whole genome shotgun (WGS) entry which is preliminary data.</text>
</comment>
<accession>I9R3Z1</accession>
<name>I9R3Z1_9BACT</name>
<dbReference type="EMBL" id="AGXJ01000021">
    <property type="protein sequence ID" value="EIY37071.1"/>
    <property type="molecule type" value="Genomic_DNA"/>
</dbReference>